<evidence type="ECO:0000313" key="1">
    <source>
        <dbReference type="EMBL" id="JAP17584.1"/>
    </source>
</evidence>
<accession>A0A0V0HCH7</accession>
<name>A0A0V0HCH7_SOLCH</name>
<organism evidence="1">
    <name type="scientific">Solanum chacoense</name>
    <name type="common">Chaco potato</name>
    <dbReference type="NCBI Taxonomy" id="4108"/>
    <lineage>
        <taxon>Eukaryota</taxon>
        <taxon>Viridiplantae</taxon>
        <taxon>Streptophyta</taxon>
        <taxon>Embryophyta</taxon>
        <taxon>Tracheophyta</taxon>
        <taxon>Spermatophyta</taxon>
        <taxon>Magnoliopsida</taxon>
        <taxon>eudicotyledons</taxon>
        <taxon>Gunneridae</taxon>
        <taxon>Pentapetalae</taxon>
        <taxon>asterids</taxon>
        <taxon>lamiids</taxon>
        <taxon>Solanales</taxon>
        <taxon>Solanaceae</taxon>
        <taxon>Solanoideae</taxon>
        <taxon>Solaneae</taxon>
        <taxon>Solanum</taxon>
    </lineage>
</organism>
<dbReference type="EMBL" id="GEDG01022336">
    <property type="protein sequence ID" value="JAP17584.1"/>
    <property type="molecule type" value="Transcribed_RNA"/>
</dbReference>
<proteinExistence type="predicted"/>
<reference evidence="1" key="1">
    <citation type="submission" date="2015-12" db="EMBL/GenBank/DDBJ databases">
        <title>Gene expression during late stages of embryo sac development: a critical building block for successful pollen-pistil interactions.</title>
        <authorList>
            <person name="Liu Y."/>
            <person name="Joly V."/>
            <person name="Sabar M."/>
            <person name="Matton D.P."/>
        </authorList>
    </citation>
    <scope>NUCLEOTIDE SEQUENCE</scope>
</reference>
<protein>
    <submittedName>
        <fullName evidence="1">Putative ovule protein</fullName>
    </submittedName>
</protein>
<dbReference type="AlphaFoldDB" id="A0A0V0HCH7"/>
<sequence>MCLVKSSDFFNQVKVFSFINMVKTERTQEYHQKVKNLPNMILYKLHPIIYTTRDFLITPKENKGSETTPQLRRTQFYSFKSSHVSLPRLPTIAQAQPLSTPSSSLPPALSTAHQIFHNFGIAQGVPNLLNISYHNLMVSPQYRRKIIHVLACLLTM</sequence>